<dbReference type="Gene3D" id="3.40.50.1110">
    <property type="entry name" value="SGNH hydrolase"/>
    <property type="match status" value="1"/>
</dbReference>
<comment type="caution">
    <text evidence="2">The sequence shown here is derived from an EMBL/GenBank/DDBJ whole genome shotgun (WGS) entry which is preliminary data.</text>
</comment>
<keyword evidence="3" id="KW-1185">Reference proteome</keyword>
<evidence type="ECO:0000259" key="1">
    <source>
        <dbReference type="Pfam" id="PF13472"/>
    </source>
</evidence>
<proteinExistence type="predicted"/>
<name>A0ABT0UY40_9ACTN</name>
<dbReference type="InterPro" id="IPR013830">
    <property type="entry name" value="SGNH_hydro"/>
</dbReference>
<sequence>MTWLDPNPFLRGVAWLDQGRPVRADPVDMGRLPWHTGVRAALPIGVRLEFTAKGADAVDIHYRTPLHDTPDGPSGLPDCFALWQNDELVSETLVEPTAEGVATLVLPRTRAASSERFIVHPPESRSPVVLGLRAVGGSVTPAANQPRWLVHGDSITEGWWSTRPAHSWPARAGRLLGLDTVNLGYAGSAHGEPAIAEQLSTLPADALTLAFGTNCWSEVPYSPAQMYETVRTFLAVVRQGHPRTPLLVVSPVLRPAAEDAPNRLGATLAELRTALERAVLDRIDGGPVRRTGSDGSVAGPMVARQVHGAGQPAGQGDAWLALLPGRDVLVPQQLTDGVHPDDEGHAAIAAAVVDALRSLGPQGIGAR</sequence>
<dbReference type="RefSeq" id="WP_250923778.1">
    <property type="nucleotide sequence ID" value="NZ_JAMQAW010000075.1"/>
</dbReference>
<dbReference type="SUPFAM" id="SSF52266">
    <property type="entry name" value="SGNH hydrolase"/>
    <property type="match status" value="1"/>
</dbReference>
<reference evidence="2" key="1">
    <citation type="submission" date="2022-06" db="EMBL/GenBank/DDBJ databases">
        <title>Genome public.</title>
        <authorList>
            <person name="Sun Q."/>
        </authorList>
    </citation>
    <scope>NUCLEOTIDE SEQUENCE</scope>
    <source>
        <strain evidence="2">CWNU-1</strain>
    </source>
</reference>
<protein>
    <submittedName>
        <fullName evidence="2">GDSL-type esterase/lipase family protein</fullName>
    </submittedName>
</protein>
<accession>A0ABT0UY40</accession>
<dbReference type="EMBL" id="JAMQAW010000075">
    <property type="protein sequence ID" value="MCM2393484.1"/>
    <property type="molecule type" value="Genomic_DNA"/>
</dbReference>
<dbReference type="PANTHER" id="PTHR30383">
    <property type="entry name" value="THIOESTERASE 1/PROTEASE 1/LYSOPHOSPHOLIPASE L1"/>
    <property type="match status" value="1"/>
</dbReference>
<dbReference type="Proteomes" id="UP001431429">
    <property type="component" value="Unassembled WGS sequence"/>
</dbReference>
<dbReference type="InterPro" id="IPR036514">
    <property type="entry name" value="SGNH_hydro_sf"/>
</dbReference>
<organism evidence="2 3">
    <name type="scientific">Streptomyces albipurpureus</name>
    <dbReference type="NCBI Taxonomy" id="2897419"/>
    <lineage>
        <taxon>Bacteria</taxon>
        <taxon>Bacillati</taxon>
        <taxon>Actinomycetota</taxon>
        <taxon>Actinomycetes</taxon>
        <taxon>Kitasatosporales</taxon>
        <taxon>Streptomycetaceae</taxon>
        <taxon>Streptomyces</taxon>
    </lineage>
</organism>
<dbReference type="InterPro" id="IPR051532">
    <property type="entry name" value="Ester_Hydrolysis_Enzymes"/>
</dbReference>
<evidence type="ECO:0000313" key="3">
    <source>
        <dbReference type="Proteomes" id="UP001431429"/>
    </source>
</evidence>
<evidence type="ECO:0000313" key="2">
    <source>
        <dbReference type="EMBL" id="MCM2393484.1"/>
    </source>
</evidence>
<feature type="domain" description="SGNH hydrolase-type esterase" evidence="1">
    <location>
        <begin position="151"/>
        <end position="347"/>
    </location>
</feature>
<dbReference type="Pfam" id="PF13472">
    <property type="entry name" value="Lipase_GDSL_2"/>
    <property type="match status" value="1"/>
</dbReference>
<gene>
    <name evidence="2" type="ORF">NBG84_35295</name>
</gene>